<dbReference type="HOGENOM" id="CLU_2819753_0_0_1"/>
<name>F9WX15_ZYMTI</name>
<dbReference type="InParanoid" id="F9WX15"/>
<proteinExistence type="predicted"/>
<sequence>TEAEDQVEGRLFLDVVVGEGAAILELLSGEAQSLLVRWDAFLVLDLRLDVVDGVGRFHLEGDGLAGA</sequence>
<dbReference type="RefSeq" id="XP_003856999.1">
    <property type="nucleotide sequence ID" value="XM_003856951.1"/>
</dbReference>
<dbReference type="KEGG" id="ztr:MYCGRDRAFT_33513"/>
<organism evidence="1 2">
    <name type="scientific">Zymoseptoria tritici (strain CBS 115943 / IPO323)</name>
    <name type="common">Speckled leaf blotch fungus</name>
    <name type="synonym">Septoria tritici</name>
    <dbReference type="NCBI Taxonomy" id="336722"/>
    <lineage>
        <taxon>Eukaryota</taxon>
        <taxon>Fungi</taxon>
        <taxon>Dikarya</taxon>
        <taxon>Ascomycota</taxon>
        <taxon>Pezizomycotina</taxon>
        <taxon>Dothideomycetes</taxon>
        <taxon>Dothideomycetidae</taxon>
        <taxon>Mycosphaerellales</taxon>
        <taxon>Mycosphaerellaceae</taxon>
        <taxon>Zymoseptoria</taxon>
    </lineage>
</organism>
<dbReference type="GeneID" id="13398098"/>
<evidence type="ECO:0000313" key="1">
    <source>
        <dbReference type="EMBL" id="EGP91975.1"/>
    </source>
</evidence>
<feature type="non-terminal residue" evidence="1">
    <location>
        <position position="1"/>
    </location>
</feature>
<dbReference type="AlphaFoldDB" id="F9WX15"/>
<dbReference type="OrthoDB" id="3267308at2759"/>
<dbReference type="Proteomes" id="UP000008062">
    <property type="component" value="Chromosome 1"/>
</dbReference>
<dbReference type="eggNOG" id="ENOG502S0AY">
    <property type="taxonomic scope" value="Eukaryota"/>
</dbReference>
<accession>F9WX15</accession>
<dbReference type="OMA" id="NNCVASH"/>
<gene>
    <name evidence="1" type="ORF">MYCGRDRAFT_33513</name>
</gene>
<keyword evidence="2" id="KW-1185">Reference proteome</keyword>
<evidence type="ECO:0000313" key="2">
    <source>
        <dbReference type="Proteomes" id="UP000008062"/>
    </source>
</evidence>
<dbReference type="EMBL" id="CM001196">
    <property type="protein sequence ID" value="EGP91975.1"/>
    <property type="molecule type" value="Genomic_DNA"/>
</dbReference>
<reference evidence="1 2" key="1">
    <citation type="journal article" date="2011" name="PLoS Genet.">
        <title>Finished genome of the fungal wheat pathogen Mycosphaerella graminicola reveals dispensome structure, chromosome plasticity, and stealth pathogenesis.</title>
        <authorList>
            <person name="Goodwin S.B."/>
            <person name="Ben M'barek S."/>
            <person name="Dhillon B."/>
            <person name="Wittenberg A.H.J."/>
            <person name="Crane C.F."/>
            <person name="Hane J.K."/>
            <person name="Foster A.J."/>
            <person name="Van der Lee T.A.J."/>
            <person name="Grimwood J."/>
            <person name="Aerts A."/>
            <person name="Antoniw J."/>
            <person name="Bailey A."/>
            <person name="Bluhm B."/>
            <person name="Bowler J."/>
            <person name="Bristow J."/>
            <person name="van der Burgt A."/>
            <person name="Canto-Canche B."/>
            <person name="Churchill A.C.L."/>
            <person name="Conde-Ferraez L."/>
            <person name="Cools H.J."/>
            <person name="Coutinho P.M."/>
            <person name="Csukai M."/>
            <person name="Dehal P."/>
            <person name="De Wit P."/>
            <person name="Donzelli B."/>
            <person name="van de Geest H.C."/>
            <person name="van Ham R.C.H.J."/>
            <person name="Hammond-Kosack K.E."/>
            <person name="Henrissat B."/>
            <person name="Kilian A."/>
            <person name="Kobayashi A.K."/>
            <person name="Koopmann E."/>
            <person name="Kourmpetis Y."/>
            <person name="Kuzniar A."/>
            <person name="Lindquist E."/>
            <person name="Lombard V."/>
            <person name="Maliepaard C."/>
            <person name="Martins N."/>
            <person name="Mehrabi R."/>
            <person name="Nap J.P.H."/>
            <person name="Ponomarenko A."/>
            <person name="Rudd J.J."/>
            <person name="Salamov A."/>
            <person name="Schmutz J."/>
            <person name="Schouten H.J."/>
            <person name="Shapiro H."/>
            <person name="Stergiopoulos I."/>
            <person name="Torriani S.F.F."/>
            <person name="Tu H."/>
            <person name="de Vries R.P."/>
            <person name="Waalwijk C."/>
            <person name="Ware S.B."/>
            <person name="Wiebenga A."/>
            <person name="Zwiers L.-H."/>
            <person name="Oliver R.P."/>
            <person name="Grigoriev I.V."/>
            <person name="Kema G.H.J."/>
        </authorList>
    </citation>
    <scope>NUCLEOTIDE SEQUENCE [LARGE SCALE GENOMIC DNA]</scope>
    <source>
        <strain evidence="2">CBS 115943 / IPO323</strain>
    </source>
</reference>
<protein>
    <submittedName>
        <fullName evidence="1">Uncharacterized protein</fullName>
    </submittedName>
</protein>